<feature type="region of interest" description="Disordered" evidence="1">
    <location>
        <begin position="1"/>
        <end position="171"/>
    </location>
</feature>
<reference evidence="2 3" key="1">
    <citation type="journal article" date="2015" name="Genome Biol. Evol.">
        <title>Comparative Genomics of a Bacterivorous Green Alga Reveals Evolutionary Causalities and Consequences of Phago-Mixotrophic Mode of Nutrition.</title>
        <authorList>
            <person name="Burns J.A."/>
            <person name="Paasch A."/>
            <person name="Narechania A."/>
            <person name="Kim E."/>
        </authorList>
    </citation>
    <scope>NUCLEOTIDE SEQUENCE [LARGE SCALE GENOMIC DNA]</scope>
    <source>
        <strain evidence="2 3">PLY_AMNH</strain>
    </source>
</reference>
<feature type="compositionally biased region" description="Low complexity" evidence="1">
    <location>
        <begin position="1"/>
        <end position="49"/>
    </location>
</feature>
<proteinExistence type="predicted"/>
<dbReference type="InterPro" id="IPR010736">
    <property type="entry name" value="SHIPPO-rpt"/>
</dbReference>
<name>A0AAE0GKK2_9CHLO</name>
<dbReference type="Pfam" id="PF07004">
    <property type="entry name" value="SHIPPO-rpt"/>
    <property type="match status" value="4"/>
</dbReference>
<accession>A0AAE0GKK2</accession>
<dbReference type="PANTHER" id="PTHR40429">
    <property type="entry name" value="FLAGELLAR ASSOCIATED PROTEIN"/>
    <property type="match status" value="1"/>
</dbReference>
<sequence length="419" mass="44520">MAEAEALPSEAAPPEESVATEAAAAEPAAAPAEDSAAPAKDAAPPATDTSEPQPDAVAPEMGEVSGAAGYELGNESSFGLERVSIDPAGPKRRAPPPRNQYRDGQVESNQRSQFGRQVASEKKSAPSFGFGTAPRFHSRAAATKQTISKRHSMHAPGAAMDNPGPGQYRHRSSVGKQEVSHCRSAGNFAFGTEVRFAEDNRREKSISAIPAPGNYFEKSGQGTQVQSTKPTSACFSFGSETRGTKVSIPKGCEEDMFGLESPGPAEYNFKSGIGKQTASAKFSSPTHVFGTDVRPIDPLVVNNHERRAMGLPGPGRYQHESSMAGQADSMRKSEPLYSFGTCDRERAGRASLDNVRALLHFRGLGVPGPGAHTTPVGAMQEQIKSDKKSNSKWTFTTEHRFALDRSTSLATPGPGLYRT</sequence>
<comment type="caution">
    <text evidence="2">The sequence shown here is derived from an EMBL/GenBank/DDBJ whole genome shotgun (WGS) entry which is preliminary data.</text>
</comment>
<feature type="region of interest" description="Disordered" evidence="1">
    <location>
        <begin position="310"/>
        <end position="330"/>
    </location>
</feature>
<dbReference type="AlphaFoldDB" id="A0AAE0GKK2"/>
<evidence type="ECO:0000313" key="2">
    <source>
        <dbReference type="EMBL" id="KAK3279668.1"/>
    </source>
</evidence>
<dbReference type="PANTHER" id="PTHR40429:SF1">
    <property type="entry name" value="FLAGELLAR ASSOCIATED PROTEIN"/>
    <property type="match status" value="1"/>
</dbReference>
<protein>
    <submittedName>
        <fullName evidence="2">Uncharacterized protein</fullName>
    </submittedName>
</protein>
<dbReference type="EMBL" id="LGRX02004734">
    <property type="protein sequence ID" value="KAK3279668.1"/>
    <property type="molecule type" value="Genomic_DNA"/>
</dbReference>
<feature type="compositionally biased region" description="Polar residues" evidence="1">
    <location>
        <begin position="106"/>
        <end position="115"/>
    </location>
</feature>
<evidence type="ECO:0000256" key="1">
    <source>
        <dbReference type="SAM" id="MobiDB-lite"/>
    </source>
</evidence>
<organism evidence="2 3">
    <name type="scientific">Cymbomonas tetramitiformis</name>
    <dbReference type="NCBI Taxonomy" id="36881"/>
    <lineage>
        <taxon>Eukaryota</taxon>
        <taxon>Viridiplantae</taxon>
        <taxon>Chlorophyta</taxon>
        <taxon>Pyramimonadophyceae</taxon>
        <taxon>Pyramimonadales</taxon>
        <taxon>Pyramimonadaceae</taxon>
        <taxon>Cymbomonas</taxon>
    </lineage>
</organism>
<dbReference type="Proteomes" id="UP001190700">
    <property type="component" value="Unassembled WGS sequence"/>
</dbReference>
<evidence type="ECO:0000313" key="3">
    <source>
        <dbReference type="Proteomes" id="UP001190700"/>
    </source>
</evidence>
<gene>
    <name evidence="2" type="ORF">CYMTET_12459</name>
</gene>
<keyword evidence="3" id="KW-1185">Reference proteome</keyword>